<dbReference type="SUPFAM" id="SSF89447">
    <property type="entry name" value="AbrB/MazE/MraZ-like"/>
    <property type="match status" value="1"/>
</dbReference>
<evidence type="ECO:0000259" key="2">
    <source>
        <dbReference type="PROSITE" id="PS51740"/>
    </source>
</evidence>
<feature type="domain" description="SpoVT-AbrB" evidence="2">
    <location>
        <begin position="4"/>
        <end position="49"/>
    </location>
</feature>
<organism evidence="3 4">
    <name type="scientific">Methylomirabilis oxygeniifera</name>
    <dbReference type="NCBI Taxonomy" id="671143"/>
    <lineage>
        <taxon>Bacteria</taxon>
        <taxon>Candidatus Methylomirabilota</taxon>
        <taxon>Candidatus Methylomirabilia</taxon>
        <taxon>Candidatus Methylomirabilales</taxon>
        <taxon>Candidatus Methylomirabilaceae</taxon>
        <taxon>Candidatus Methylomirabilis</taxon>
    </lineage>
</organism>
<name>D5MMT2_METO1</name>
<evidence type="ECO:0000313" key="4">
    <source>
        <dbReference type="Proteomes" id="UP000006898"/>
    </source>
</evidence>
<dbReference type="NCBIfam" id="TIGR01439">
    <property type="entry name" value="lp_hng_hel_AbrB"/>
    <property type="match status" value="1"/>
</dbReference>
<sequence length="89" mass="9395">MAGVATTKTSSKGQVVIPEGIRKRLGLTPGSQFVVVGEKDTVILKAISTPTLADFDELASEARRQARKLDAIAYVASDPAHLLSPGWCS</sequence>
<dbReference type="Gene3D" id="2.10.260.10">
    <property type="match status" value="1"/>
</dbReference>
<accession>D5MMT2</accession>
<dbReference type="AlphaFoldDB" id="D5MMT2"/>
<dbReference type="InterPro" id="IPR007159">
    <property type="entry name" value="SpoVT-AbrB_dom"/>
</dbReference>
<keyword evidence="1" id="KW-0238">DNA-binding</keyword>
<dbReference type="GO" id="GO:0003677">
    <property type="term" value="F:DNA binding"/>
    <property type="evidence" value="ECO:0007669"/>
    <property type="project" value="UniProtKB-UniRule"/>
</dbReference>
<dbReference type="eggNOG" id="COG2002">
    <property type="taxonomic scope" value="Bacteria"/>
</dbReference>
<proteinExistence type="predicted"/>
<protein>
    <recommendedName>
        <fullName evidence="2">SpoVT-AbrB domain-containing protein</fullName>
    </recommendedName>
</protein>
<dbReference type="Pfam" id="PF04014">
    <property type="entry name" value="MazE_antitoxin"/>
    <property type="match status" value="1"/>
</dbReference>
<dbReference type="Proteomes" id="UP000006898">
    <property type="component" value="Chromosome"/>
</dbReference>
<gene>
    <name evidence="3" type="ORF">DAMO_0971</name>
</gene>
<evidence type="ECO:0000313" key="3">
    <source>
        <dbReference type="EMBL" id="CBE68032.1"/>
    </source>
</evidence>
<dbReference type="SMART" id="SM00966">
    <property type="entry name" value="SpoVT_AbrB"/>
    <property type="match status" value="1"/>
</dbReference>
<dbReference type="HOGENOM" id="CLU_2449123_0_0_0"/>
<reference evidence="3 4" key="1">
    <citation type="journal article" date="2010" name="Nature">
        <title>Nitrite-driven anaerobic methane oxidation by oxygenic bacteria.</title>
        <authorList>
            <person name="Ettwig K.F."/>
            <person name="Butler M.K."/>
            <person name="Le Paslier D."/>
            <person name="Pelletier E."/>
            <person name="Mangenot S."/>
            <person name="Kuypers M.M.M."/>
            <person name="Schreiber F."/>
            <person name="Dutilh B.E."/>
            <person name="Zedelius J."/>
            <person name="de Beer D."/>
            <person name="Gloerich J."/>
            <person name="Wessels H.J.C.T."/>
            <person name="van Allen T."/>
            <person name="Luesken F."/>
            <person name="Wu M."/>
            <person name="van de Pas-Schoonen K.T."/>
            <person name="Op den Camp H.J.M."/>
            <person name="Janssen-Megens E.M."/>
            <person name="Francoijs K-J."/>
            <person name="Stunnenberg H."/>
            <person name="Weissenbach J."/>
            <person name="Jetten M.S.M."/>
            <person name="Strous M."/>
        </authorList>
    </citation>
    <scope>NUCLEOTIDE SEQUENCE [LARGE SCALE GENOMIC DNA]</scope>
</reference>
<dbReference type="EMBL" id="FP565575">
    <property type="protein sequence ID" value="CBE68032.1"/>
    <property type="molecule type" value="Genomic_DNA"/>
</dbReference>
<dbReference type="PROSITE" id="PS51740">
    <property type="entry name" value="SPOVT_ABRB"/>
    <property type="match status" value="1"/>
</dbReference>
<dbReference type="KEGG" id="mox:DAMO_0971"/>
<evidence type="ECO:0000256" key="1">
    <source>
        <dbReference type="PROSITE-ProRule" id="PRU01076"/>
    </source>
</evidence>
<dbReference type="InterPro" id="IPR037914">
    <property type="entry name" value="SpoVT-AbrB_sf"/>
</dbReference>